<evidence type="ECO:0000259" key="12">
    <source>
        <dbReference type="PROSITE" id="PS51194"/>
    </source>
</evidence>
<sequence>MSDAFSLLTKSGTFFNKNKFNNDIKLFNKSQRQDAQQVNQHDTQQLPKDLDFFGDLKHSDKPVKPAKQQSETQYTQYTPPTIDESNKLRKQMHVNVSDNAQPPLRSVQELKTALNFENYLMRNISFLNELTPVQSQAIPLACSDRDVLAVAPTGSGKTLAYLLPLLHTLAQPKKEGFRAVIISPTRELAQQIRNELARVGIGRRWRVSILSKANQATIKSDPSTRSKHDILISTPLRLKHAIESEEVDLSNVRNLILDEADRLLEMGFVDQVDTIVGACSHPSLRKSLFTATLPASVEEIAQNILRLPVRMLIGRKDAAAQGVNQKLTYVGREDGKLLALRQLVQEGQMKPPVLIFVQSVDRANELFNELVYDGVRVDVIHGERTPAQRDDVVRQFRRGDVWVLIATDVLARGIDVQAINLVLNYDFPQSPASYVHRVGRTGRAGRVGQAITFFTNDDAPYLKSVVNVMKSSGCDVPEWMLKLKKPSSNQRKALKKRPIERETVHEAAGTNVGREDVRKHKQIVNASKRRKVANEVKEQDQHQEQDQEHKHSDDQSR</sequence>
<evidence type="ECO:0000259" key="11">
    <source>
        <dbReference type="PROSITE" id="PS51192"/>
    </source>
</evidence>
<accession>A0A4T0IDF5</accession>
<dbReference type="InterPro" id="IPR050079">
    <property type="entry name" value="DEAD_box_RNA_helicase"/>
</dbReference>
<comment type="catalytic activity">
    <reaction evidence="8">
        <text>ATP + H2O = ADP + phosphate + H(+)</text>
        <dbReference type="Rhea" id="RHEA:13065"/>
        <dbReference type="ChEBI" id="CHEBI:15377"/>
        <dbReference type="ChEBI" id="CHEBI:15378"/>
        <dbReference type="ChEBI" id="CHEBI:30616"/>
        <dbReference type="ChEBI" id="CHEBI:43474"/>
        <dbReference type="ChEBI" id="CHEBI:456216"/>
        <dbReference type="EC" id="3.6.4.13"/>
    </reaction>
</comment>
<gene>
    <name evidence="14" type="ORF">E3P86_04093</name>
    <name evidence="13" type="ORF">E3P90_01958</name>
</gene>
<feature type="compositionally biased region" description="Basic and acidic residues" evidence="10">
    <location>
        <begin position="532"/>
        <end position="557"/>
    </location>
</feature>
<dbReference type="GO" id="GO:0003723">
    <property type="term" value="F:RNA binding"/>
    <property type="evidence" value="ECO:0007669"/>
    <property type="project" value="UniProtKB-KW"/>
</dbReference>
<dbReference type="PANTHER" id="PTHR47959">
    <property type="entry name" value="ATP-DEPENDENT RNA HELICASE RHLE-RELATED"/>
    <property type="match status" value="1"/>
</dbReference>
<dbReference type="GO" id="GO:0005829">
    <property type="term" value="C:cytosol"/>
    <property type="evidence" value="ECO:0007669"/>
    <property type="project" value="TreeGrafter"/>
</dbReference>
<dbReference type="SMART" id="SM00487">
    <property type="entry name" value="DEXDc"/>
    <property type="match status" value="1"/>
</dbReference>
<dbReference type="Proteomes" id="UP000310689">
    <property type="component" value="Unassembled WGS sequence"/>
</dbReference>
<evidence type="ECO:0000313" key="16">
    <source>
        <dbReference type="Proteomes" id="UP000310689"/>
    </source>
</evidence>
<dbReference type="EMBL" id="SPOI01000462">
    <property type="protein sequence ID" value="TIB27586.1"/>
    <property type="molecule type" value="Genomic_DNA"/>
</dbReference>
<dbReference type="GO" id="GO:0003724">
    <property type="term" value="F:RNA helicase activity"/>
    <property type="evidence" value="ECO:0007669"/>
    <property type="project" value="UniProtKB-EC"/>
</dbReference>
<dbReference type="CDD" id="cd18787">
    <property type="entry name" value="SF2_C_DEAD"/>
    <property type="match status" value="1"/>
</dbReference>
<evidence type="ECO:0000256" key="2">
    <source>
        <dbReference type="ARBA" id="ARBA00022741"/>
    </source>
</evidence>
<comment type="caution">
    <text evidence="14">The sequence shown here is derived from an EMBL/GenBank/DDBJ whole genome shotgun (WGS) entry which is preliminary data.</text>
</comment>
<name>A0A4T0IDF5_WALIC</name>
<proteinExistence type="inferred from homology"/>
<keyword evidence="2 9" id="KW-0547">Nucleotide-binding</keyword>
<dbReference type="InterPro" id="IPR044764">
    <property type="entry name" value="DDX52/Rok1_DEADc"/>
</dbReference>
<organism evidence="14 16">
    <name type="scientific">Wallemia ichthyophaga</name>
    <dbReference type="NCBI Taxonomy" id="245174"/>
    <lineage>
        <taxon>Eukaryota</taxon>
        <taxon>Fungi</taxon>
        <taxon>Dikarya</taxon>
        <taxon>Basidiomycota</taxon>
        <taxon>Wallemiomycotina</taxon>
        <taxon>Wallemiomycetes</taxon>
        <taxon>Wallemiales</taxon>
        <taxon>Wallemiaceae</taxon>
        <taxon>Wallemia</taxon>
    </lineage>
</organism>
<dbReference type="PROSITE" id="PS51192">
    <property type="entry name" value="HELICASE_ATP_BIND_1"/>
    <property type="match status" value="1"/>
</dbReference>
<dbReference type="Gene3D" id="3.40.50.300">
    <property type="entry name" value="P-loop containing nucleotide triphosphate hydrolases"/>
    <property type="match status" value="2"/>
</dbReference>
<keyword evidence="3 9" id="KW-0378">Hydrolase</keyword>
<evidence type="ECO:0000313" key="15">
    <source>
        <dbReference type="Proteomes" id="UP000306954"/>
    </source>
</evidence>
<keyword evidence="5 9" id="KW-0067">ATP-binding</keyword>
<evidence type="ECO:0000256" key="4">
    <source>
        <dbReference type="ARBA" id="ARBA00022806"/>
    </source>
</evidence>
<dbReference type="PROSITE" id="PS51194">
    <property type="entry name" value="HELICASE_CTER"/>
    <property type="match status" value="1"/>
</dbReference>
<feature type="region of interest" description="Disordered" evidence="10">
    <location>
        <begin position="487"/>
        <end position="557"/>
    </location>
</feature>
<evidence type="ECO:0000256" key="1">
    <source>
        <dbReference type="ARBA" id="ARBA00012552"/>
    </source>
</evidence>
<dbReference type="EMBL" id="SPOF01000017">
    <property type="protein sequence ID" value="TIB12827.1"/>
    <property type="molecule type" value="Genomic_DNA"/>
</dbReference>
<dbReference type="OMA" id="EMAHSIM"/>
<dbReference type="InterPro" id="IPR000629">
    <property type="entry name" value="RNA-helicase_DEAD-box_CS"/>
</dbReference>
<dbReference type="PANTHER" id="PTHR47959:SF15">
    <property type="entry name" value="RNA HELICASE"/>
    <property type="match status" value="1"/>
</dbReference>
<dbReference type="SUPFAM" id="SSF52540">
    <property type="entry name" value="P-loop containing nucleoside triphosphate hydrolases"/>
    <property type="match status" value="1"/>
</dbReference>
<feature type="compositionally biased region" description="Polar residues" evidence="10">
    <location>
        <begin position="67"/>
        <end position="79"/>
    </location>
</feature>
<reference evidence="15 16" key="1">
    <citation type="submission" date="2019-03" db="EMBL/GenBank/DDBJ databases">
        <title>Sequencing 23 genomes of Wallemia ichthyophaga.</title>
        <authorList>
            <person name="Gostincar C."/>
        </authorList>
    </citation>
    <scope>NUCLEOTIDE SEQUENCE [LARGE SCALE GENOMIC DNA]</scope>
    <source>
        <strain evidence="14 16">EXF-6200</strain>
        <strain evidence="13 15">EXF-8621</strain>
    </source>
</reference>
<evidence type="ECO:0000256" key="10">
    <source>
        <dbReference type="SAM" id="MobiDB-lite"/>
    </source>
</evidence>
<feature type="domain" description="Helicase ATP-binding" evidence="11">
    <location>
        <begin position="138"/>
        <end position="311"/>
    </location>
</feature>
<dbReference type="SMART" id="SM00490">
    <property type="entry name" value="HELICc"/>
    <property type="match status" value="1"/>
</dbReference>
<evidence type="ECO:0000256" key="7">
    <source>
        <dbReference type="ARBA" id="ARBA00024355"/>
    </source>
</evidence>
<dbReference type="GO" id="GO:0016787">
    <property type="term" value="F:hydrolase activity"/>
    <property type="evidence" value="ECO:0007669"/>
    <property type="project" value="UniProtKB-KW"/>
</dbReference>
<protein>
    <recommendedName>
        <fullName evidence="1">RNA helicase</fullName>
        <ecNumber evidence="1">3.6.4.13</ecNumber>
    </recommendedName>
</protein>
<evidence type="ECO:0000256" key="6">
    <source>
        <dbReference type="ARBA" id="ARBA00022884"/>
    </source>
</evidence>
<feature type="region of interest" description="Disordered" evidence="10">
    <location>
        <begin position="55"/>
        <end position="80"/>
    </location>
</feature>
<dbReference type="EC" id="3.6.4.13" evidence="1"/>
<dbReference type="AlphaFoldDB" id="A0A4T0IDF5"/>
<dbReference type="InterPro" id="IPR011545">
    <property type="entry name" value="DEAD/DEAH_box_helicase_dom"/>
</dbReference>
<evidence type="ECO:0000256" key="5">
    <source>
        <dbReference type="ARBA" id="ARBA00022840"/>
    </source>
</evidence>
<keyword evidence="4 9" id="KW-0347">Helicase</keyword>
<dbReference type="Proteomes" id="UP000306954">
    <property type="component" value="Unassembled WGS sequence"/>
</dbReference>
<evidence type="ECO:0000256" key="3">
    <source>
        <dbReference type="ARBA" id="ARBA00022801"/>
    </source>
</evidence>
<dbReference type="Pfam" id="PF00270">
    <property type="entry name" value="DEAD"/>
    <property type="match status" value="1"/>
</dbReference>
<evidence type="ECO:0000313" key="14">
    <source>
        <dbReference type="EMBL" id="TIB27586.1"/>
    </source>
</evidence>
<dbReference type="InterPro" id="IPR027417">
    <property type="entry name" value="P-loop_NTPase"/>
</dbReference>
<dbReference type="CDD" id="cd17957">
    <property type="entry name" value="DEADc_DDX52"/>
    <property type="match status" value="1"/>
</dbReference>
<dbReference type="GO" id="GO:0005524">
    <property type="term" value="F:ATP binding"/>
    <property type="evidence" value="ECO:0007669"/>
    <property type="project" value="UniProtKB-KW"/>
</dbReference>
<dbReference type="Pfam" id="PF00271">
    <property type="entry name" value="Helicase_C"/>
    <property type="match status" value="1"/>
</dbReference>
<feature type="compositionally biased region" description="Basic residues" evidence="10">
    <location>
        <begin position="519"/>
        <end position="531"/>
    </location>
</feature>
<evidence type="ECO:0000256" key="9">
    <source>
        <dbReference type="RuleBase" id="RU000492"/>
    </source>
</evidence>
<dbReference type="InterPro" id="IPR001650">
    <property type="entry name" value="Helicase_C-like"/>
</dbReference>
<evidence type="ECO:0000313" key="13">
    <source>
        <dbReference type="EMBL" id="TIB12827.1"/>
    </source>
</evidence>
<keyword evidence="6" id="KW-0694">RNA-binding</keyword>
<comment type="similarity">
    <text evidence="7">Belongs to the DEAD box helicase family. DDX52/ROK1 subfamily.</text>
</comment>
<dbReference type="PROSITE" id="PS00039">
    <property type="entry name" value="DEAD_ATP_HELICASE"/>
    <property type="match status" value="1"/>
</dbReference>
<feature type="domain" description="Helicase C-terminal" evidence="12">
    <location>
        <begin position="339"/>
        <end position="484"/>
    </location>
</feature>
<dbReference type="GO" id="GO:0030490">
    <property type="term" value="P:maturation of SSU-rRNA"/>
    <property type="evidence" value="ECO:0007669"/>
    <property type="project" value="InterPro"/>
</dbReference>
<evidence type="ECO:0000256" key="8">
    <source>
        <dbReference type="ARBA" id="ARBA00047984"/>
    </source>
</evidence>
<dbReference type="InterPro" id="IPR014001">
    <property type="entry name" value="Helicase_ATP-bd"/>
</dbReference>